<protein>
    <submittedName>
        <fullName evidence="4">Glycosyltransferase</fullName>
    </submittedName>
</protein>
<comment type="caution">
    <text evidence="4">The sequence shown here is derived from an EMBL/GenBank/DDBJ whole genome shotgun (WGS) entry which is preliminary data.</text>
</comment>
<dbReference type="EMBL" id="JAMFTS010000005">
    <property type="protein sequence ID" value="KAJ4749605.1"/>
    <property type="molecule type" value="Genomic_DNA"/>
</dbReference>
<evidence type="ECO:0000256" key="1">
    <source>
        <dbReference type="ARBA" id="ARBA00009995"/>
    </source>
</evidence>
<keyword evidence="3" id="KW-0808">Transferase</keyword>
<gene>
    <name evidence="4" type="ORF">LUZ62_084010</name>
</gene>
<dbReference type="PANTHER" id="PTHR48046">
    <property type="entry name" value="UDP-GLYCOSYLTRANSFERASE 72E1"/>
    <property type="match status" value="1"/>
</dbReference>
<dbReference type="CDD" id="cd03784">
    <property type="entry name" value="GT1_Gtf-like"/>
    <property type="match status" value="1"/>
</dbReference>
<evidence type="ECO:0000313" key="5">
    <source>
        <dbReference type="Proteomes" id="UP001140206"/>
    </source>
</evidence>
<comment type="similarity">
    <text evidence="1">Belongs to the UDP-glycosyltransferase family.</text>
</comment>
<dbReference type="Pfam" id="PF00201">
    <property type="entry name" value="UDPGT"/>
    <property type="match status" value="1"/>
</dbReference>
<name>A0AAV8C2C8_9POAL</name>
<dbReference type="AlphaFoldDB" id="A0AAV8C2C8"/>
<sequence length="534" mass="59252">MAMVKGEAQNRNQQPHVAFLSSPGMGHVIPMVELVKWFVDQHGFSATLLTFSNFSSPTQSDFLASLLPPSISSVSIPLISLDDLPPNSNIETCICVLTHRSVPYVRSVLQSLHKSNKLVAFVPDFFCPDTIPIAKELSIPHFLFVMTNLAFLAFMLHLPHLDETTTCQYRDLPEPLHLPGCVPLWGKDFIDPARDRTSEVYKWILHLAKGYVNAEGFLLNTFENMEPETAKAFRNGKHGPQPAYEVGPFVRSDMGEADEFGCLPWLDKQPDSSVLFISFGSGGTLKIEQIREIAFGLEESGQRFLWVVRTPSDSEKNGTFFGLGNQESPISYLPEGFIERTNEVGMVVPSWAPQVKILNHKATGGFLLHGGWNSTLESVSHGVPMISWPLYAEQHMNTVMLSEGIGIALRPKESEDGIVGRGEVARVVSDLMEGVNGKRMRSKVKELQEAASSALAVGGASYQALEENAISCFIFITVNHNLNCIFFPFRNYEYFFPAVIHDLGEINYFNSNTCATVTYAEIICARPALTQLKI</sequence>
<dbReference type="SUPFAM" id="SSF53756">
    <property type="entry name" value="UDP-Glycosyltransferase/glycogen phosphorylase"/>
    <property type="match status" value="1"/>
</dbReference>
<evidence type="ECO:0000256" key="2">
    <source>
        <dbReference type="ARBA" id="ARBA00022676"/>
    </source>
</evidence>
<accession>A0AAV8C2C8</accession>
<dbReference type="GO" id="GO:0008194">
    <property type="term" value="F:UDP-glycosyltransferase activity"/>
    <property type="evidence" value="ECO:0007669"/>
    <property type="project" value="InterPro"/>
</dbReference>
<proteinExistence type="inferred from homology"/>
<dbReference type="InterPro" id="IPR002213">
    <property type="entry name" value="UDP_glucos_trans"/>
</dbReference>
<keyword evidence="5" id="KW-1185">Reference proteome</keyword>
<keyword evidence="2" id="KW-0328">Glycosyltransferase</keyword>
<dbReference type="FunFam" id="3.40.50.2000:FF:000051">
    <property type="entry name" value="Glycosyltransferase"/>
    <property type="match status" value="1"/>
</dbReference>
<evidence type="ECO:0000256" key="3">
    <source>
        <dbReference type="ARBA" id="ARBA00022679"/>
    </source>
</evidence>
<dbReference type="Gene3D" id="3.40.50.2000">
    <property type="entry name" value="Glycogen Phosphorylase B"/>
    <property type="match status" value="2"/>
</dbReference>
<organism evidence="4 5">
    <name type="scientific">Rhynchospora pubera</name>
    <dbReference type="NCBI Taxonomy" id="906938"/>
    <lineage>
        <taxon>Eukaryota</taxon>
        <taxon>Viridiplantae</taxon>
        <taxon>Streptophyta</taxon>
        <taxon>Embryophyta</taxon>
        <taxon>Tracheophyta</taxon>
        <taxon>Spermatophyta</taxon>
        <taxon>Magnoliopsida</taxon>
        <taxon>Liliopsida</taxon>
        <taxon>Poales</taxon>
        <taxon>Cyperaceae</taxon>
        <taxon>Cyperoideae</taxon>
        <taxon>Rhynchosporeae</taxon>
        <taxon>Rhynchospora</taxon>
    </lineage>
</organism>
<dbReference type="PANTHER" id="PTHR48046:SF1">
    <property type="entry name" value="GLYCOSYLTRANSFERASE-RELATED"/>
    <property type="match status" value="1"/>
</dbReference>
<dbReference type="Proteomes" id="UP001140206">
    <property type="component" value="Chromosome 5"/>
</dbReference>
<dbReference type="FunFam" id="3.40.50.2000:FF:000054">
    <property type="entry name" value="Glycosyltransferase"/>
    <property type="match status" value="1"/>
</dbReference>
<reference evidence="4" key="1">
    <citation type="submission" date="2022-08" db="EMBL/GenBank/DDBJ databases">
        <authorList>
            <person name="Marques A."/>
        </authorList>
    </citation>
    <scope>NUCLEOTIDE SEQUENCE</scope>
    <source>
        <strain evidence="4">RhyPub2mFocal</strain>
        <tissue evidence="4">Leaves</tissue>
    </source>
</reference>
<evidence type="ECO:0000313" key="4">
    <source>
        <dbReference type="EMBL" id="KAJ4749605.1"/>
    </source>
</evidence>